<reference evidence="3" key="1">
    <citation type="journal article" date="2019" name="Int. J. Syst. Evol. Microbiol.">
        <title>The Global Catalogue of Microorganisms (GCM) 10K type strain sequencing project: providing services to taxonomists for standard genome sequencing and annotation.</title>
        <authorList>
            <consortium name="The Broad Institute Genomics Platform"/>
            <consortium name="The Broad Institute Genome Sequencing Center for Infectious Disease"/>
            <person name="Wu L."/>
            <person name="Ma J."/>
        </authorList>
    </citation>
    <scope>NUCLEOTIDE SEQUENCE [LARGE SCALE GENOMIC DNA]</scope>
    <source>
        <strain evidence="3">CGMCC 4.1434</strain>
    </source>
</reference>
<dbReference type="Gene3D" id="3.30.70.360">
    <property type="match status" value="1"/>
</dbReference>
<feature type="domain" description="Peptidase M20 dimerisation" evidence="1">
    <location>
        <begin position="188"/>
        <end position="282"/>
    </location>
</feature>
<dbReference type="PANTHER" id="PTHR11014:SF63">
    <property type="entry name" value="METALLOPEPTIDASE, PUTATIVE (AFU_ORTHOLOGUE AFUA_6G09600)-RELATED"/>
    <property type="match status" value="1"/>
</dbReference>
<accession>A0ABW0TR48</accession>
<organism evidence="2 3">
    <name type="scientific">Sporosarcina soli</name>
    <dbReference type="NCBI Taxonomy" id="334736"/>
    <lineage>
        <taxon>Bacteria</taxon>
        <taxon>Bacillati</taxon>
        <taxon>Bacillota</taxon>
        <taxon>Bacilli</taxon>
        <taxon>Bacillales</taxon>
        <taxon>Caryophanaceae</taxon>
        <taxon>Sporosarcina</taxon>
    </lineage>
</organism>
<protein>
    <submittedName>
        <fullName evidence="2">M20 family metallopeptidase</fullName>
    </submittedName>
</protein>
<dbReference type="SUPFAM" id="SSF55031">
    <property type="entry name" value="Bacterial exopeptidase dimerisation domain"/>
    <property type="match status" value="1"/>
</dbReference>
<name>A0ABW0TR48_9BACL</name>
<dbReference type="Gene3D" id="3.40.630.10">
    <property type="entry name" value="Zn peptidases"/>
    <property type="match status" value="1"/>
</dbReference>
<dbReference type="EMBL" id="JBHSNO010000022">
    <property type="protein sequence ID" value="MFC5591955.1"/>
    <property type="molecule type" value="Genomic_DNA"/>
</dbReference>
<dbReference type="PANTHER" id="PTHR11014">
    <property type="entry name" value="PEPTIDASE M20 FAMILY MEMBER"/>
    <property type="match status" value="1"/>
</dbReference>
<dbReference type="Pfam" id="PF01546">
    <property type="entry name" value="Peptidase_M20"/>
    <property type="match status" value="1"/>
</dbReference>
<keyword evidence="3" id="KW-1185">Reference proteome</keyword>
<evidence type="ECO:0000313" key="2">
    <source>
        <dbReference type="EMBL" id="MFC5591955.1"/>
    </source>
</evidence>
<dbReference type="Proteomes" id="UP001596109">
    <property type="component" value="Unassembled WGS sequence"/>
</dbReference>
<sequence length="399" mass="43755">MNNQDIKLLGKKFEEDIITWRRYLHEHPELSMQEAETAQFIHDKLLSFSANLVVQRPTPTSVIARLKGGKPGKVLALRADIDALPIEEQTDLTFRSTRKGVMHACGHDGHTAMLLGAARILVELQAELHGEVVFIFQHAEELASGADEILETGALADVDCILGAHLYNQIPVGQFGLAAGRMMSASDSFDITISGKGGHAAEPDQAQDLIYIGTEIVQSFSQLIARQVNAHDQAIVSVTKFNAGSAYNVLPDHVQIGGCTRTFSDTTREFIQRQMQENVETLSALYGATGTVEWTKGATAVINHTQVTDAVRTVIENNFGKEAIQTLNPHMISEDFGSYLKEIPGNFLFIGSGNSKEGITYPLHHPKFTFDEQALLNGTLLHVMTALTFLNSLDEITMK</sequence>
<dbReference type="SUPFAM" id="SSF53187">
    <property type="entry name" value="Zn-dependent exopeptidases"/>
    <property type="match status" value="1"/>
</dbReference>
<proteinExistence type="predicted"/>
<dbReference type="NCBIfam" id="TIGR01891">
    <property type="entry name" value="amidohydrolases"/>
    <property type="match status" value="1"/>
</dbReference>
<dbReference type="InterPro" id="IPR002933">
    <property type="entry name" value="Peptidase_M20"/>
</dbReference>
<dbReference type="InterPro" id="IPR017439">
    <property type="entry name" value="Amidohydrolase"/>
</dbReference>
<dbReference type="InterPro" id="IPR036264">
    <property type="entry name" value="Bact_exopeptidase_dim_dom"/>
</dbReference>
<dbReference type="Pfam" id="PF07687">
    <property type="entry name" value="M20_dimer"/>
    <property type="match status" value="1"/>
</dbReference>
<dbReference type="RefSeq" id="WP_381440445.1">
    <property type="nucleotide sequence ID" value="NZ_JBHSNO010000022.1"/>
</dbReference>
<dbReference type="PIRSF" id="PIRSF005962">
    <property type="entry name" value="Pept_M20D_amidohydro"/>
    <property type="match status" value="1"/>
</dbReference>
<gene>
    <name evidence="2" type="ORF">ACFPRA_24060</name>
</gene>
<evidence type="ECO:0000259" key="1">
    <source>
        <dbReference type="Pfam" id="PF07687"/>
    </source>
</evidence>
<dbReference type="InterPro" id="IPR011650">
    <property type="entry name" value="Peptidase_M20_dimer"/>
</dbReference>
<comment type="caution">
    <text evidence="2">The sequence shown here is derived from an EMBL/GenBank/DDBJ whole genome shotgun (WGS) entry which is preliminary data.</text>
</comment>
<evidence type="ECO:0000313" key="3">
    <source>
        <dbReference type="Proteomes" id="UP001596109"/>
    </source>
</evidence>